<protein>
    <submittedName>
        <fullName evidence="1">Uncharacterized protein</fullName>
    </submittedName>
</protein>
<organism evidence="1 2">
    <name type="scientific">Streblomastix strix</name>
    <dbReference type="NCBI Taxonomy" id="222440"/>
    <lineage>
        <taxon>Eukaryota</taxon>
        <taxon>Metamonada</taxon>
        <taxon>Preaxostyla</taxon>
        <taxon>Oxymonadida</taxon>
        <taxon>Streblomastigidae</taxon>
        <taxon>Streblomastix</taxon>
    </lineage>
</organism>
<sequence length="127" mass="14690">MIQGIHPKGYCRELNSDEVNFPNQRGKALYSNYLFEICLSDPIFQILLHHSSSIWVEKEPIYLFEDIINCDQSNTQTMECKDSIVYGRHNPPAQTKGVTETEYKRDNDFPSGSRLGGSLILARWKYK</sequence>
<name>A0A5J4QXL4_9EUKA</name>
<gene>
    <name evidence="1" type="ORF">EZS28_054002</name>
</gene>
<proteinExistence type="predicted"/>
<comment type="caution">
    <text evidence="1">The sequence shown here is derived from an EMBL/GenBank/DDBJ whole genome shotgun (WGS) entry which is preliminary data.</text>
</comment>
<dbReference type="Proteomes" id="UP000324800">
    <property type="component" value="Unassembled WGS sequence"/>
</dbReference>
<accession>A0A5J4QXL4</accession>
<dbReference type="EMBL" id="SNRW01043968">
    <property type="protein sequence ID" value="KAA6326015.1"/>
    <property type="molecule type" value="Genomic_DNA"/>
</dbReference>
<reference evidence="1 2" key="1">
    <citation type="submission" date="2019-03" db="EMBL/GenBank/DDBJ databases">
        <title>Single cell metagenomics reveals metabolic interactions within the superorganism composed of flagellate Streblomastix strix and complex community of Bacteroidetes bacteria on its surface.</title>
        <authorList>
            <person name="Treitli S.C."/>
            <person name="Kolisko M."/>
            <person name="Husnik F."/>
            <person name="Keeling P."/>
            <person name="Hampl V."/>
        </authorList>
    </citation>
    <scope>NUCLEOTIDE SEQUENCE [LARGE SCALE GENOMIC DNA]</scope>
    <source>
        <strain evidence="1">ST1C</strain>
    </source>
</reference>
<evidence type="ECO:0000313" key="1">
    <source>
        <dbReference type="EMBL" id="KAA6326015.1"/>
    </source>
</evidence>
<dbReference type="AlphaFoldDB" id="A0A5J4QXL4"/>
<evidence type="ECO:0000313" key="2">
    <source>
        <dbReference type="Proteomes" id="UP000324800"/>
    </source>
</evidence>